<sequence>MIAEGRTAARYGRVVTLPWRQREGDKGMTIINHRCAVLGKPIAHSLSPVLHNAAYRAMGLDDWHYGKYEVGEGDLEGFLRSLDPQWAGLSLTMPLKKTIQPYGEPSNMWAKELNVANTVVFDWAAPHPSGISGIPAIRLYNTDVLGIQLAFEHAYGVRGVVIPGDRSREAVIIGNGNTATSALAACTMMPDIGHVTVMARHPGKNPDLEPLARKFLPGEHPIDIVGMDDAVGVLSKADVVINTIPGHAADGIAQELSDAVSSVTGTLLDVVYDPRPTDLMKAWKGHGGAIIGGEEMLLYQAMIQVWLMTGVWDGDPPSEAMDDSKRDSALESAMRKALEEAL</sequence>
<dbReference type="PANTHER" id="PTHR21089:SF1">
    <property type="entry name" value="BIFUNCTIONAL 3-DEHYDROQUINATE DEHYDRATASE_SHIKIMATE DEHYDROGENASE, CHLOROPLASTIC"/>
    <property type="match status" value="1"/>
</dbReference>
<dbReference type="Gene3D" id="3.40.50.10860">
    <property type="entry name" value="Leucine Dehydrogenase, chain A, domain 1"/>
    <property type="match status" value="1"/>
</dbReference>
<comment type="caution">
    <text evidence="4">The sequence shown here is derived from an EMBL/GenBank/DDBJ whole genome shotgun (WGS) entry which is preliminary data.</text>
</comment>
<evidence type="ECO:0000256" key="1">
    <source>
        <dbReference type="ARBA" id="ARBA00004871"/>
    </source>
</evidence>
<evidence type="ECO:0000313" key="4">
    <source>
        <dbReference type="EMBL" id="EEP21463.1"/>
    </source>
</evidence>
<dbReference type="GO" id="GO:0009073">
    <property type="term" value="P:aromatic amino acid family biosynthetic process"/>
    <property type="evidence" value="ECO:0007669"/>
    <property type="project" value="UniProtKB-KW"/>
</dbReference>
<dbReference type="GO" id="GO:0019632">
    <property type="term" value="P:shikimate metabolic process"/>
    <property type="evidence" value="ECO:0007669"/>
    <property type="project" value="TreeGrafter"/>
</dbReference>
<dbReference type="eggNOG" id="COG0169">
    <property type="taxonomic scope" value="Bacteria"/>
</dbReference>
<evidence type="ECO:0000256" key="2">
    <source>
        <dbReference type="ARBA" id="ARBA00023141"/>
    </source>
</evidence>
<keyword evidence="2" id="KW-0028">Amino-acid biosynthesis</keyword>
<dbReference type="HOGENOM" id="CLU_044063_0_0_11"/>
<gene>
    <name evidence="4" type="ORF">BIFANG_02823</name>
</gene>
<organism evidence="4 5">
    <name type="scientific">Bifidobacterium angulatum DSM 20098 = JCM 7096</name>
    <dbReference type="NCBI Taxonomy" id="518635"/>
    <lineage>
        <taxon>Bacteria</taxon>
        <taxon>Bacillati</taxon>
        <taxon>Actinomycetota</taxon>
        <taxon>Actinomycetes</taxon>
        <taxon>Bifidobacteriales</taxon>
        <taxon>Bifidobacteriaceae</taxon>
        <taxon>Bifidobacterium</taxon>
    </lineage>
</organism>
<name>C4FET2_9BIFI</name>
<dbReference type="EMBL" id="ABYS02000004">
    <property type="protein sequence ID" value="EEP21463.1"/>
    <property type="molecule type" value="Genomic_DNA"/>
</dbReference>
<dbReference type="PATRIC" id="fig|518635.7.peg.766"/>
<dbReference type="PANTHER" id="PTHR21089">
    <property type="entry name" value="SHIKIMATE DEHYDROGENASE"/>
    <property type="match status" value="1"/>
</dbReference>
<dbReference type="GO" id="GO:0050661">
    <property type="term" value="F:NADP binding"/>
    <property type="evidence" value="ECO:0007669"/>
    <property type="project" value="TreeGrafter"/>
</dbReference>
<accession>C4FET2</accession>
<dbReference type="SUPFAM" id="SSF53223">
    <property type="entry name" value="Aminoacid dehydrogenase-like, N-terminal domain"/>
    <property type="match status" value="1"/>
</dbReference>
<dbReference type="GO" id="GO:0005829">
    <property type="term" value="C:cytosol"/>
    <property type="evidence" value="ECO:0007669"/>
    <property type="project" value="TreeGrafter"/>
</dbReference>
<feature type="domain" description="Shikimate dehydrogenase substrate binding N-terminal" evidence="3">
    <location>
        <begin position="37"/>
        <end position="119"/>
    </location>
</feature>
<dbReference type="InterPro" id="IPR046346">
    <property type="entry name" value="Aminoacid_DH-like_N_sf"/>
</dbReference>
<comment type="pathway">
    <text evidence="1">Metabolic intermediate biosynthesis; chorismate biosynthesis; chorismate from D-erythrose 4-phosphate and phosphoenolpyruvate: step 4/7.</text>
</comment>
<reference evidence="4" key="1">
    <citation type="submission" date="2009-04" db="EMBL/GenBank/DDBJ databases">
        <authorList>
            <person name="Weinstock G."/>
            <person name="Sodergren E."/>
            <person name="Clifton S."/>
            <person name="Fulton L."/>
            <person name="Fulton B."/>
            <person name="Courtney L."/>
            <person name="Fronick C."/>
            <person name="Harrison M."/>
            <person name="Strong C."/>
            <person name="Farmer C."/>
            <person name="Delahaunty K."/>
            <person name="Markovic C."/>
            <person name="Hall O."/>
            <person name="Minx P."/>
            <person name="Tomlinson C."/>
            <person name="Mitreva M."/>
            <person name="Nelson J."/>
            <person name="Hou S."/>
            <person name="Wollam A."/>
            <person name="Pepin K.H."/>
            <person name="Johnson M."/>
            <person name="Bhonagiri V."/>
            <person name="Nash W.E."/>
            <person name="Warren W."/>
            <person name="Chinwalla A."/>
            <person name="Mardis E.R."/>
            <person name="Wilson R.K."/>
        </authorList>
    </citation>
    <scope>NUCLEOTIDE SEQUENCE [LARGE SCALE GENOMIC DNA]</scope>
    <source>
        <strain evidence="4">DSM 20098</strain>
    </source>
</reference>
<dbReference type="InterPro" id="IPR022893">
    <property type="entry name" value="Shikimate_DH_fam"/>
</dbReference>
<dbReference type="GO" id="GO:0009423">
    <property type="term" value="P:chorismate biosynthetic process"/>
    <property type="evidence" value="ECO:0007669"/>
    <property type="project" value="TreeGrafter"/>
</dbReference>
<dbReference type="InterPro" id="IPR013708">
    <property type="entry name" value="Shikimate_DH-bd_N"/>
</dbReference>
<dbReference type="InterPro" id="IPR036291">
    <property type="entry name" value="NAD(P)-bd_dom_sf"/>
</dbReference>
<evidence type="ECO:0000259" key="3">
    <source>
        <dbReference type="Pfam" id="PF08501"/>
    </source>
</evidence>
<dbReference type="Pfam" id="PF08501">
    <property type="entry name" value="Shikimate_dh_N"/>
    <property type="match status" value="1"/>
</dbReference>
<dbReference type="Gene3D" id="3.40.50.720">
    <property type="entry name" value="NAD(P)-binding Rossmann-like Domain"/>
    <property type="match status" value="1"/>
</dbReference>
<proteinExistence type="predicted"/>
<protein>
    <submittedName>
        <fullName evidence="4">Shikimate dehydrogenase substrate binding domain protein</fullName>
    </submittedName>
</protein>
<keyword evidence="5" id="KW-1185">Reference proteome</keyword>
<dbReference type="GO" id="GO:0004764">
    <property type="term" value="F:shikimate 3-dehydrogenase (NADP+) activity"/>
    <property type="evidence" value="ECO:0007669"/>
    <property type="project" value="InterPro"/>
</dbReference>
<dbReference type="CDD" id="cd01065">
    <property type="entry name" value="NAD_bind_Shikimate_DH"/>
    <property type="match status" value="1"/>
</dbReference>
<dbReference type="STRING" id="1683.Bang102_005895"/>
<dbReference type="Proteomes" id="UP000006408">
    <property type="component" value="Unassembled WGS sequence"/>
</dbReference>
<dbReference type="SUPFAM" id="SSF51735">
    <property type="entry name" value="NAD(P)-binding Rossmann-fold domains"/>
    <property type="match status" value="1"/>
</dbReference>
<keyword evidence="2" id="KW-0057">Aromatic amino acid biosynthesis</keyword>
<dbReference type="AlphaFoldDB" id="C4FET2"/>
<evidence type="ECO:0000313" key="5">
    <source>
        <dbReference type="Proteomes" id="UP000006408"/>
    </source>
</evidence>